<evidence type="ECO:0000256" key="1">
    <source>
        <dbReference type="PROSITE-ProRule" id="PRU00108"/>
    </source>
</evidence>
<feature type="DNA-binding region" description="Homeobox" evidence="1">
    <location>
        <begin position="3"/>
        <end position="16"/>
    </location>
</feature>
<keyword evidence="1" id="KW-0238">DNA-binding</keyword>
<keyword evidence="1" id="KW-0371">Homeobox</keyword>
<reference evidence="3" key="1">
    <citation type="journal article" date="2011" name="Genome Biol.">
        <title>The draft genome of the carcinogenic human liver fluke Clonorchis sinensis.</title>
        <authorList>
            <person name="Wang X."/>
            <person name="Chen W."/>
            <person name="Huang Y."/>
            <person name="Sun J."/>
            <person name="Men J."/>
            <person name="Liu H."/>
            <person name="Luo F."/>
            <person name="Guo L."/>
            <person name="Lv X."/>
            <person name="Deng C."/>
            <person name="Zhou C."/>
            <person name="Fan Y."/>
            <person name="Li X."/>
            <person name="Huang L."/>
            <person name="Hu Y."/>
            <person name="Liang C."/>
            <person name="Hu X."/>
            <person name="Xu J."/>
            <person name="Yu X."/>
        </authorList>
    </citation>
    <scope>NUCLEOTIDE SEQUENCE [LARGE SCALE GENOMIC DNA]</scope>
    <source>
        <strain evidence="3">Henan</strain>
    </source>
</reference>
<evidence type="ECO:0000313" key="4">
    <source>
        <dbReference type="Proteomes" id="UP000008909"/>
    </source>
</evidence>
<sequence length="310" mass="35747">VKIWFQNRRMKWRTFRQHSSNPHSGDLKATGNVIPSLDTSTMTFSPEHACVFSEFKLAFEEDQLSLVYGITYTVEFQLVVENVDRWSELRSAWGPGYYSELPRSEQLISSVINSRFNLGIQLTRSRVLTGFSGNNFSDGSFTHRIPYRLLHKAPTSSIDQINRGNIAVSSEFISTVRFNESGRELLELRFASQECCGDNSPMEYERTATKLPISADQLTAIGKEYWLNIDSIWDQYSSYYSSVRMNSEMSEDNLKMKLVFAIRKFDPDRCNMECLNWHIQTFVNYLTSPERSPKVTIEGKPKEITVLAKF</sequence>
<dbReference type="InterPro" id="IPR009057">
    <property type="entry name" value="Homeodomain-like_sf"/>
</dbReference>
<feature type="domain" description="Homeobox" evidence="2">
    <location>
        <begin position="1"/>
        <end position="15"/>
    </location>
</feature>
<gene>
    <name evidence="3" type="ORF">CLF_107937</name>
</gene>
<dbReference type="CDD" id="cd00086">
    <property type="entry name" value="homeodomain"/>
    <property type="match status" value="1"/>
</dbReference>
<name>G7YHD6_CLOSI</name>
<accession>G7YHD6</accession>
<comment type="subcellular location">
    <subcellularLocation>
        <location evidence="1">Nucleus</location>
    </subcellularLocation>
</comment>
<dbReference type="EMBL" id="DF143282">
    <property type="protein sequence ID" value="GAA52369.1"/>
    <property type="molecule type" value="Genomic_DNA"/>
</dbReference>
<dbReference type="PROSITE" id="PS50071">
    <property type="entry name" value="HOMEOBOX_2"/>
    <property type="match status" value="1"/>
</dbReference>
<dbReference type="GO" id="GO:0003677">
    <property type="term" value="F:DNA binding"/>
    <property type="evidence" value="ECO:0007669"/>
    <property type="project" value="UniProtKB-UniRule"/>
</dbReference>
<dbReference type="GO" id="GO:0005634">
    <property type="term" value="C:nucleus"/>
    <property type="evidence" value="ECO:0007669"/>
    <property type="project" value="UniProtKB-SubCell"/>
</dbReference>
<feature type="non-terminal residue" evidence="3">
    <location>
        <position position="1"/>
    </location>
</feature>
<dbReference type="SUPFAM" id="SSF46689">
    <property type="entry name" value="Homeodomain-like"/>
    <property type="match status" value="1"/>
</dbReference>
<dbReference type="InterPro" id="IPR001356">
    <property type="entry name" value="HD"/>
</dbReference>
<keyword evidence="4" id="KW-1185">Reference proteome</keyword>
<proteinExistence type="predicted"/>
<reference key="2">
    <citation type="submission" date="2011-10" db="EMBL/GenBank/DDBJ databases">
        <title>The genome and transcriptome sequence of Clonorchis sinensis provide insights into the carcinogenic liver fluke.</title>
        <authorList>
            <person name="Wang X."/>
            <person name="Huang Y."/>
            <person name="Chen W."/>
            <person name="Liu H."/>
            <person name="Guo L."/>
            <person name="Chen Y."/>
            <person name="Luo F."/>
            <person name="Zhou W."/>
            <person name="Sun J."/>
            <person name="Mao Q."/>
            <person name="Liang P."/>
            <person name="Zhou C."/>
            <person name="Tian Y."/>
            <person name="Men J."/>
            <person name="Lv X."/>
            <person name="Huang L."/>
            <person name="Zhou J."/>
            <person name="Hu Y."/>
            <person name="Li R."/>
            <person name="Zhang F."/>
            <person name="Lei H."/>
            <person name="Li X."/>
            <person name="Hu X."/>
            <person name="Liang C."/>
            <person name="Xu J."/>
            <person name="Wu Z."/>
            <person name="Yu X."/>
        </authorList>
    </citation>
    <scope>NUCLEOTIDE SEQUENCE</scope>
    <source>
        <strain>Henan</strain>
    </source>
</reference>
<organism evidence="3 4">
    <name type="scientific">Clonorchis sinensis</name>
    <name type="common">Chinese liver fluke</name>
    <dbReference type="NCBI Taxonomy" id="79923"/>
    <lineage>
        <taxon>Eukaryota</taxon>
        <taxon>Metazoa</taxon>
        <taxon>Spiralia</taxon>
        <taxon>Lophotrochozoa</taxon>
        <taxon>Platyhelminthes</taxon>
        <taxon>Trematoda</taxon>
        <taxon>Digenea</taxon>
        <taxon>Opisthorchiida</taxon>
        <taxon>Opisthorchiata</taxon>
        <taxon>Opisthorchiidae</taxon>
        <taxon>Clonorchis</taxon>
    </lineage>
</organism>
<dbReference type="Proteomes" id="UP000008909">
    <property type="component" value="Unassembled WGS sequence"/>
</dbReference>
<evidence type="ECO:0000259" key="2">
    <source>
        <dbReference type="PROSITE" id="PS50071"/>
    </source>
</evidence>
<protein>
    <recommendedName>
        <fullName evidence="2">Homeobox domain-containing protein</fullName>
    </recommendedName>
</protein>
<keyword evidence="1" id="KW-0539">Nucleus</keyword>
<evidence type="ECO:0000313" key="3">
    <source>
        <dbReference type="EMBL" id="GAA52369.1"/>
    </source>
</evidence>
<dbReference type="AlphaFoldDB" id="G7YHD6"/>